<dbReference type="Pfam" id="PF13843">
    <property type="entry name" value="DDE_Tnp_1_7"/>
    <property type="match status" value="1"/>
</dbReference>
<dbReference type="PANTHER" id="PTHR47055:SF3">
    <property type="entry name" value="PHORBOL-ESTER_DAG-TYPE DOMAIN-CONTAINING PROTEIN"/>
    <property type="match status" value="1"/>
</dbReference>
<evidence type="ECO:0000259" key="1">
    <source>
        <dbReference type="Pfam" id="PF13843"/>
    </source>
</evidence>
<dbReference type="InterPro" id="IPR052638">
    <property type="entry name" value="PiggyBac_TE-derived"/>
</dbReference>
<evidence type="ECO:0000313" key="2">
    <source>
        <dbReference type="EMBL" id="KAJ6640351.1"/>
    </source>
</evidence>
<feature type="domain" description="PiggyBac transposable element-derived protein" evidence="1">
    <location>
        <begin position="222"/>
        <end position="395"/>
    </location>
</feature>
<accession>A0A9Q0S1G8</accession>
<dbReference type="InterPro" id="IPR029526">
    <property type="entry name" value="PGBD"/>
</dbReference>
<reference evidence="2" key="1">
    <citation type="submission" date="2022-07" db="EMBL/GenBank/DDBJ databases">
        <authorList>
            <person name="Trinca V."/>
            <person name="Uliana J.V.C."/>
            <person name="Torres T.T."/>
            <person name="Ward R.J."/>
            <person name="Monesi N."/>
        </authorList>
    </citation>
    <scope>NUCLEOTIDE SEQUENCE</scope>
    <source>
        <strain evidence="2">HSMRA1968</strain>
        <tissue evidence="2">Whole embryos</tissue>
    </source>
</reference>
<dbReference type="OrthoDB" id="7790830at2759"/>
<gene>
    <name evidence="2" type="primary">PGBD3_2</name>
    <name evidence="2" type="ORF">Bhyg_13101</name>
</gene>
<dbReference type="EMBL" id="WJQU01000003">
    <property type="protein sequence ID" value="KAJ6640351.1"/>
    <property type="molecule type" value="Genomic_DNA"/>
</dbReference>
<dbReference type="PANTHER" id="PTHR47055">
    <property type="entry name" value="DDE_TNP_1_7 DOMAIN-CONTAINING PROTEIN"/>
    <property type="match status" value="1"/>
</dbReference>
<proteinExistence type="predicted"/>
<dbReference type="GO" id="GO:0043565">
    <property type="term" value="F:sequence-specific DNA binding"/>
    <property type="evidence" value="ECO:0007669"/>
    <property type="project" value="TreeGrafter"/>
</dbReference>
<dbReference type="AlphaFoldDB" id="A0A9Q0S1G8"/>
<name>A0A9Q0S1G8_9DIPT</name>
<sequence>MALIMRTWNLEDALSYYDDEIGERTNLSRIFVEPPNVDSDNEEEAEEYFAKTVPAVKCQIVLRSGSRLNRELINEAIGTKKKVNKKKKEDDPTRACDDVESGNIQKVIKKRNSKNNNAYEWVDDSSKPTMELFPPPNYTDCRGLTGVEQLEKFFDDEILSLIAKESKSYAEHLQKPDPRITIAELRDPDLRNELVFKSMRKNQFKQISQFLHFKDMHQPETEQNLAFDEIMVEYFGRHGMKQCMKSKIIPFGFKVWSLCTTGGYLANFEIYKGNNPRSAAIYEQRFGKCISPLFDMIDDFDESVRALPFSFYFDNLFTGIPALNHLKSLGYNATGTIRENRLPEGCPLKEKKKVSMKRGRGYMTSKSIKGADVHVTQWIDNSFVRIASTAFGMKPLATAVRYSSVKKKKNISLYRISIHGKKWWSSMFTWMTDACIQNAWQLHRVAHPEMPQLDFRREIALYYCGHYGVPPKSTGNRKRKVDDSSANLRFDNLSHWPRHVAKRRHCADEACQSTVRTVCMKCDVGLCINCFETYHSSQKFEK</sequence>
<protein>
    <submittedName>
        <fullName evidence="2">PiggyBac transposable element-derived protein 3</fullName>
    </submittedName>
</protein>
<dbReference type="Proteomes" id="UP001151699">
    <property type="component" value="Chromosome X"/>
</dbReference>
<organism evidence="2 3">
    <name type="scientific">Pseudolycoriella hygida</name>
    <dbReference type="NCBI Taxonomy" id="35572"/>
    <lineage>
        <taxon>Eukaryota</taxon>
        <taxon>Metazoa</taxon>
        <taxon>Ecdysozoa</taxon>
        <taxon>Arthropoda</taxon>
        <taxon>Hexapoda</taxon>
        <taxon>Insecta</taxon>
        <taxon>Pterygota</taxon>
        <taxon>Neoptera</taxon>
        <taxon>Endopterygota</taxon>
        <taxon>Diptera</taxon>
        <taxon>Nematocera</taxon>
        <taxon>Sciaroidea</taxon>
        <taxon>Sciaridae</taxon>
        <taxon>Pseudolycoriella</taxon>
    </lineage>
</organism>
<evidence type="ECO:0000313" key="3">
    <source>
        <dbReference type="Proteomes" id="UP001151699"/>
    </source>
</evidence>
<comment type="caution">
    <text evidence="2">The sequence shown here is derived from an EMBL/GenBank/DDBJ whole genome shotgun (WGS) entry which is preliminary data.</text>
</comment>
<keyword evidence="3" id="KW-1185">Reference proteome</keyword>